<sequence length="184" mass="19472">MSLEFSRATEVALPATSAVVGIYPSLNLADAFSIRLPAQASGDPGVLARHLVAHQPAWIGALTRLRDVLVAGFGLKTAVHLATLGGEGQPARIGIFRVYGSTGHEVVLGEDDKHLDFRLSVLCTAGPGTAQRRLTVSTVVHCHNLLGRTYLRVIAPFHRLVVKASLGRAARVGWPPAHAHGDTA</sequence>
<dbReference type="STRING" id="946333.A4W93_21470"/>
<keyword evidence="2" id="KW-1185">Reference proteome</keyword>
<dbReference type="EMBL" id="CP015118">
    <property type="protein sequence ID" value="ARN23999.1"/>
    <property type="molecule type" value="Genomic_DNA"/>
</dbReference>
<proteinExistence type="predicted"/>
<organism evidence="1 2">
    <name type="scientific">Piscinibacter gummiphilus</name>
    <dbReference type="NCBI Taxonomy" id="946333"/>
    <lineage>
        <taxon>Bacteria</taxon>
        <taxon>Pseudomonadati</taxon>
        <taxon>Pseudomonadota</taxon>
        <taxon>Betaproteobacteria</taxon>
        <taxon>Burkholderiales</taxon>
        <taxon>Sphaerotilaceae</taxon>
        <taxon>Piscinibacter</taxon>
    </lineage>
</organism>
<protein>
    <recommendedName>
        <fullName evidence="3">DUF2867 domain-containing protein</fullName>
    </recommendedName>
</protein>
<name>A0A1W6LIE3_9BURK</name>
<dbReference type="RefSeq" id="WP_085754275.1">
    <property type="nucleotide sequence ID" value="NZ_BSPR01000006.1"/>
</dbReference>
<gene>
    <name evidence="1" type="ORF">A4W93_21470</name>
</gene>
<evidence type="ECO:0000313" key="1">
    <source>
        <dbReference type="EMBL" id="ARN23999.1"/>
    </source>
</evidence>
<reference evidence="1 2" key="1">
    <citation type="submission" date="2016-04" db="EMBL/GenBank/DDBJ databases">
        <title>Complete genome sequence of natural rubber-degrading, novel Gram-negative bacterium, Rhizobacter gummiphilus strain NS21.</title>
        <authorList>
            <person name="Tabata M."/>
            <person name="Kasai D."/>
            <person name="Fukuda M."/>
        </authorList>
    </citation>
    <scope>NUCLEOTIDE SEQUENCE [LARGE SCALE GENOMIC DNA]</scope>
    <source>
        <strain evidence="1 2">NS21</strain>
    </source>
</reference>
<dbReference type="Proteomes" id="UP000193427">
    <property type="component" value="Chromosome"/>
</dbReference>
<dbReference type="OrthoDB" id="7058586at2"/>
<dbReference type="Pfam" id="PF11066">
    <property type="entry name" value="DUF2867"/>
    <property type="match status" value="1"/>
</dbReference>
<evidence type="ECO:0008006" key="3">
    <source>
        <dbReference type="Google" id="ProtNLM"/>
    </source>
</evidence>
<evidence type="ECO:0000313" key="2">
    <source>
        <dbReference type="Proteomes" id="UP000193427"/>
    </source>
</evidence>
<accession>A0A1W6LIE3</accession>
<dbReference type="KEGG" id="rgu:A4W93_21470"/>
<dbReference type="AlphaFoldDB" id="A0A1W6LIE3"/>
<dbReference type="InterPro" id="IPR021295">
    <property type="entry name" value="DUF2867"/>
</dbReference>